<keyword evidence="4" id="KW-1185">Reference proteome</keyword>
<name>A0A1H7MDK7_9SPHN</name>
<dbReference type="SUPFAM" id="SSF51735">
    <property type="entry name" value="NAD(P)-binding Rossmann-fold domains"/>
    <property type="match status" value="1"/>
</dbReference>
<accession>A0A1H7MDK7</accession>
<feature type="domain" description="XdhC Rossmann" evidence="2">
    <location>
        <begin position="158"/>
        <end position="298"/>
    </location>
</feature>
<evidence type="ECO:0000259" key="1">
    <source>
        <dbReference type="Pfam" id="PF02625"/>
    </source>
</evidence>
<dbReference type="InterPro" id="IPR027051">
    <property type="entry name" value="XdhC_Rossmann_dom"/>
</dbReference>
<dbReference type="AlphaFoldDB" id="A0A1H7MDK7"/>
<evidence type="ECO:0000313" key="4">
    <source>
        <dbReference type="Proteomes" id="UP000199214"/>
    </source>
</evidence>
<reference evidence="4" key="1">
    <citation type="submission" date="2016-10" db="EMBL/GenBank/DDBJ databases">
        <authorList>
            <person name="Varghese N."/>
            <person name="Submissions S."/>
        </authorList>
    </citation>
    <scope>NUCLEOTIDE SEQUENCE [LARGE SCALE GENOMIC DNA]</scope>
    <source>
        <strain evidence="4">JS21-1</strain>
    </source>
</reference>
<sequence length="323" mass="33550">MADNDSVLAAAAAWKGEPLALATVVSTWGSAPRPKGSHMLVHADGRFEGSVSGGCVEGDILDTAAQVIAGAPFQVKTYGVADDSAWEVGLPCGGQISVMVQPVSAEGFDPELFDRIAEARDHGQGVTVTTNLVTGHSDLRPVETGEVFANRYAPPRRLLIVGAVQIAQSLAALAATLGIEVVVIDPRGRFLTEERFPGVTLDDRWPDEAVEAYRPGPSTAVVTLSHDTKIDDPALIAALKTNAAYVGALGSRKSHAARRERMAAAGLNETQIDRIDGPVGIDIGAIGPAEIALSIAAAMVRAFHLPVAAADTALDRAAEAVLA</sequence>
<dbReference type="PANTHER" id="PTHR30388:SF4">
    <property type="entry name" value="MOLYBDENUM COFACTOR INSERTION CHAPERONE PAOD"/>
    <property type="match status" value="1"/>
</dbReference>
<dbReference type="RefSeq" id="WP_093004764.1">
    <property type="nucleotide sequence ID" value="NZ_FNZZ01000002.1"/>
</dbReference>
<dbReference type="InterPro" id="IPR052698">
    <property type="entry name" value="MoCofactor_Util/Proc"/>
</dbReference>
<dbReference type="Proteomes" id="UP000199214">
    <property type="component" value="Unassembled WGS sequence"/>
</dbReference>
<dbReference type="OrthoDB" id="9815497at2"/>
<evidence type="ECO:0000313" key="3">
    <source>
        <dbReference type="EMBL" id="SEL08998.1"/>
    </source>
</evidence>
<proteinExistence type="predicted"/>
<dbReference type="Pfam" id="PF13478">
    <property type="entry name" value="XdhC_C"/>
    <property type="match status" value="1"/>
</dbReference>
<dbReference type="PANTHER" id="PTHR30388">
    <property type="entry name" value="ALDEHYDE OXIDOREDUCTASE MOLYBDENUM COFACTOR ASSEMBLY PROTEIN"/>
    <property type="match status" value="1"/>
</dbReference>
<dbReference type="STRING" id="1855283.SAMN05216382_1454"/>
<organism evidence="3 4">
    <name type="scientific">Sphingomonas palmae</name>
    <dbReference type="NCBI Taxonomy" id="1855283"/>
    <lineage>
        <taxon>Bacteria</taxon>
        <taxon>Pseudomonadati</taxon>
        <taxon>Pseudomonadota</taxon>
        <taxon>Alphaproteobacteria</taxon>
        <taxon>Sphingomonadales</taxon>
        <taxon>Sphingomonadaceae</taxon>
        <taxon>Sphingomonas</taxon>
    </lineage>
</organism>
<dbReference type="Gene3D" id="3.40.50.720">
    <property type="entry name" value="NAD(P)-binding Rossmann-like Domain"/>
    <property type="match status" value="1"/>
</dbReference>
<dbReference type="Pfam" id="PF02625">
    <property type="entry name" value="XdhC_CoxI"/>
    <property type="match status" value="1"/>
</dbReference>
<dbReference type="InterPro" id="IPR003777">
    <property type="entry name" value="XdhC_CoxI"/>
</dbReference>
<feature type="domain" description="XdhC- CoxI" evidence="1">
    <location>
        <begin position="15"/>
        <end position="79"/>
    </location>
</feature>
<evidence type="ECO:0000259" key="2">
    <source>
        <dbReference type="Pfam" id="PF13478"/>
    </source>
</evidence>
<gene>
    <name evidence="3" type="ORF">SAMN05216382_1454</name>
</gene>
<dbReference type="EMBL" id="FNZZ01000002">
    <property type="protein sequence ID" value="SEL08998.1"/>
    <property type="molecule type" value="Genomic_DNA"/>
</dbReference>
<protein>
    <submittedName>
        <fullName evidence="3">Xanthine dehydrogenase accessory factor</fullName>
    </submittedName>
</protein>
<dbReference type="InterPro" id="IPR036291">
    <property type="entry name" value="NAD(P)-bd_dom_sf"/>
</dbReference>